<dbReference type="AlphaFoldDB" id="A0A7S3YK84"/>
<evidence type="ECO:0000256" key="1">
    <source>
        <dbReference type="ARBA" id="ARBA00006442"/>
    </source>
</evidence>
<organism evidence="6">
    <name type="scientific">Lotharella globosa</name>
    <dbReference type="NCBI Taxonomy" id="91324"/>
    <lineage>
        <taxon>Eukaryota</taxon>
        <taxon>Sar</taxon>
        <taxon>Rhizaria</taxon>
        <taxon>Cercozoa</taxon>
        <taxon>Chlorarachniophyceae</taxon>
        <taxon>Lotharella</taxon>
    </lineage>
</organism>
<evidence type="ECO:0000259" key="5">
    <source>
        <dbReference type="Pfam" id="PF07992"/>
    </source>
</evidence>
<dbReference type="PANTHER" id="PTHR43735">
    <property type="entry name" value="APOPTOSIS-INDUCING FACTOR 1"/>
    <property type="match status" value="1"/>
</dbReference>
<dbReference type="PANTHER" id="PTHR43735:SF3">
    <property type="entry name" value="FERROPTOSIS SUPPRESSOR PROTEIN 1"/>
    <property type="match status" value="1"/>
</dbReference>
<dbReference type="InterPro" id="IPR023753">
    <property type="entry name" value="FAD/NAD-binding_dom"/>
</dbReference>
<dbReference type="PRINTS" id="PR00368">
    <property type="entry name" value="FADPNR"/>
</dbReference>
<sequence length="438" mass="47707">MGTSSSKDVQGKPVVLIVGGGYAGVFVAKLLDKNGDFNVVIIDRKNYFLHNIGLLRGCAVEGWEARCTVPYTKVLKYGSIVQGEVESIAEDGKSITVHGYDKPIKCDYMVVCTGSSYAFPCKVAEADKKNVAAKYQALRKSVKEAKSVCVVGGGAVGIELSGEIAYHFPDTQVTLVHSGETLLSSTDHSAKFKQAALTSLQSFKNMKVLLGQKVKNESLDKKALQAGATTFIEGHQTLETTKGNKMEADVTFFCIGTKVNNRSFAKTLTIDAQGRLEVNEFLQVKGLERAFSIGDCASIEGKMGYFAKFQAQNVAKNIHAMEKKKKLTPYKKAEPAMILPTGPKGGCSEIKGLVLGNFLTRNIKSADLFCSVYWGELNQKVNKPQEEATEQRMKKSQLSLEAAMGMTAEEIKAIQEKGLGSEKKVKFIAMCRTKRTES</sequence>
<dbReference type="GO" id="GO:0005737">
    <property type="term" value="C:cytoplasm"/>
    <property type="evidence" value="ECO:0007669"/>
    <property type="project" value="TreeGrafter"/>
</dbReference>
<keyword evidence="2" id="KW-0285">Flavoprotein</keyword>
<dbReference type="InterPro" id="IPR036188">
    <property type="entry name" value="FAD/NAD-bd_sf"/>
</dbReference>
<evidence type="ECO:0000256" key="3">
    <source>
        <dbReference type="ARBA" id="ARBA00022827"/>
    </source>
</evidence>
<evidence type="ECO:0000256" key="4">
    <source>
        <dbReference type="ARBA" id="ARBA00023002"/>
    </source>
</evidence>
<dbReference type="GO" id="GO:0004174">
    <property type="term" value="F:electron-transferring-flavoprotein dehydrogenase activity"/>
    <property type="evidence" value="ECO:0007669"/>
    <property type="project" value="TreeGrafter"/>
</dbReference>
<dbReference type="GO" id="GO:0050660">
    <property type="term" value="F:flavin adenine dinucleotide binding"/>
    <property type="evidence" value="ECO:0007669"/>
    <property type="project" value="TreeGrafter"/>
</dbReference>
<dbReference type="SUPFAM" id="SSF51905">
    <property type="entry name" value="FAD/NAD(P)-binding domain"/>
    <property type="match status" value="1"/>
</dbReference>
<evidence type="ECO:0000313" key="6">
    <source>
        <dbReference type="EMBL" id="CAE0654171.1"/>
    </source>
</evidence>
<proteinExistence type="inferred from homology"/>
<comment type="similarity">
    <text evidence="1">Belongs to the FAD-dependent oxidoreductase family.</text>
</comment>
<protein>
    <recommendedName>
        <fullName evidence="5">FAD/NAD(P)-binding domain-containing protein</fullName>
    </recommendedName>
</protein>
<evidence type="ECO:0000256" key="2">
    <source>
        <dbReference type="ARBA" id="ARBA00022630"/>
    </source>
</evidence>
<accession>A0A7S3YK84</accession>
<keyword evidence="4" id="KW-0560">Oxidoreductase</keyword>
<dbReference type="Pfam" id="PF07992">
    <property type="entry name" value="Pyr_redox_2"/>
    <property type="match status" value="1"/>
</dbReference>
<keyword evidence="3" id="KW-0274">FAD</keyword>
<feature type="domain" description="FAD/NAD(P)-binding" evidence="5">
    <location>
        <begin position="15"/>
        <end position="303"/>
    </location>
</feature>
<reference evidence="6" key="1">
    <citation type="submission" date="2021-01" db="EMBL/GenBank/DDBJ databases">
        <authorList>
            <person name="Corre E."/>
            <person name="Pelletier E."/>
            <person name="Niang G."/>
            <person name="Scheremetjew M."/>
            <person name="Finn R."/>
            <person name="Kale V."/>
            <person name="Holt S."/>
            <person name="Cochrane G."/>
            <person name="Meng A."/>
            <person name="Brown T."/>
            <person name="Cohen L."/>
        </authorList>
    </citation>
    <scope>NUCLEOTIDE SEQUENCE</scope>
    <source>
        <strain evidence="6">CCCM811</strain>
    </source>
</reference>
<dbReference type="Gene3D" id="3.50.50.100">
    <property type="match status" value="1"/>
</dbReference>
<dbReference type="EMBL" id="HBIV01008834">
    <property type="protein sequence ID" value="CAE0654171.1"/>
    <property type="molecule type" value="Transcribed_RNA"/>
</dbReference>
<gene>
    <name evidence="6" type="ORF">LGLO00237_LOCUS6663</name>
</gene>
<name>A0A7S3YK84_9EUKA</name>